<evidence type="ECO:0000313" key="2">
    <source>
        <dbReference type="Proteomes" id="UP001497680"/>
    </source>
</evidence>
<sequence>MGSIDPQPEDGRVHVFIDRGGTFCDCIGMVPGREDIVVKLLSVDPTNYQDAPTEGIRRILELATGQAYPRGHPIDASRIASIRMGTTVATNALLERKGARNALLITKGFSELLEIGHQTRPKLFDLNIKKPDVLYEKCVEVDERVTIEHAFAEDGHIGRTVQGLSGDTVRILKELDEDEVRNSLQELHRKGYDSIAVCLAHSYTFPDHELRIAKIADSIGFAHISISSQLTPMVKMTARGMSATADAYLTPVLKEYVENFRKGFAGGLQGDSLTRCQFMQSDGGLVDVKGLSGLRAILSGPAGGLVGYAKTTYDPEYGNGKAVIGFDMGGTSTDVSRYAGKYEHVFETTTAGITIQSPQLDINTVAAGGGSILHWKNGLFMVGPDSAGAHPGPACYRKGGPLTVTDANLFLGRLQLQYFPKIFGPHEDQPLDHELVAHRFRDLTDAINKETGNNLTPEDVAIGFLNVANEAMCRPIRSLTEGRGYDARDHILAAFGGAGGQHACSIARILGIDEVVVHKYSSILSAYGMALADVVHECLEPSADILNADTLPKLKSRLDALQEVAKGKLIAQGFRKENLRYDRYLNLRYQGTSTSLMTPEPTDGNFLAIFTEQHLKEFSFKVNGRPVQVDDIRVRGVASDPLVSETDSLSKELRLAEEQRSDVDASTACSTADVYFEELGRVPTAVYKVEDIKLYNEVQGPAIILDKTQTLLVLPNARAVALKSKIIIRVGSAAASKDVVPSNVVDPVKLSIFGHRFMSIAEQMGRTLQKTAVSLNIKERLDFSCAIFGPDGGLVANAPHVPVHLGSMQHAVKYQRELHAGKLKPGDVLLSNSPTSGGTHLPDLTVVSPVFDAAGKEIIFFTASRGHHRDIGGLDGISGNPKCTYLEQEGAVIDSFKVVTAGRFDEDGIRKIFVEGPAQYPDCTGSNSIYENISDLKAQIAANQRGSSLIEDLFKEYGSETVQTYMFAIQKNAENAVRNHLKKIGKLHPQPLTAVDQLDDGTEIHLKITIDPECGGAIFDFDGTMPQCKSNYNAPPSLTRSAIIYVLRCIINDDIPLNQGCLAPIDIRVPEGSIIAPSSGAAVYSGNSSTSSRLTDVILKAFEHCAASQGTMNGIQMYGGLKAKPGEKFAGYTFMYGETICGGSGAGPTWNGVSAVHTHMTNTRATDVEVLEKRIPVLVRKFGIRHGSGGKGLHPGGDGASRIIEARANMTFTLNTDRRATKPYGLAGGDPGKAGLNVALLNHPSGKKRLVNVGGKGLLHLQLGEQLHVNTPGGGGWGSPEGLGDNAKYV</sequence>
<keyword evidence="2" id="KW-1185">Reference proteome</keyword>
<accession>A0ACC0D7G0</accession>
<reference evidence="1 2" key="1">
    <citation type="journal article" date="2022" name="New Phytol.">
        <title>Ecological generalism drives hyperdiversity of secondary metabolite gene clusters in xylarialean endophytes.</title>
        <authorList>
            <person name="Franco M.E.E."/>
            <person name="Wisecaver J.H."/>
            <person name="Arnold A.E."/>
            <person name="Ju Y.M."/>
            <person name="Slot J.C."/>
            <person name="Ahrendt S."/>
            <person name="Moore L.P."/>
            <person name="Eastman K.E."/>
            <person name="Scott K."/>
            <person name="Konkel Z."/>
            <person name="Mondo S.J."/>
            <person name="Kuo A."/>
            <person name="Hayes R.D."/>
            <person name="Haridas S."/>
            <person name="Andreopoulos B."/>
            <person name="Riley R."/>
            <person name="LaButti K."/>
            <person name="Pangilinan J."/>
            <person name="Lipzen A."/>
            <person name="Amirebrahimi M."/>
            <person name="Yan J."/>
            <person name="Adam C."/>
            <person name="Keymanesh K."/>
            <person name="Ng V."/>
            <person name="Louie K."/>
            <person name="Northen T."/>
            <person name="Drula E."/>
            <person name="Henrissat B."/>
            <person name="Hsieh H.M."/>
            <person name="Youens-Clark K."/>
            <person name="Lutzoni F."/>
            <person name="Miadlikowska J."/>
            <person name="Eastwood D.C."/>
            <person name="Hamelin R.C."/>
            <person name="Grigoriev I.V."/>
            <person name="U'Ren J.M."/>
        </authorList>
    </citation>
    <scope>NUCLEOTIDE SEQUENCE [LARGE SCALE GENOMIC DNA]</scope>
    <source>
        <strain evidence="1 2">ER1909</strain>
    </source>
</reference>
<comment type="caution">
    <text evidence="1">The sequence shown here is derived from an EMBL/GenBank/DDBJ whole genome shotgun (WGS) entry which is preliminary data.</text>
</comment>
<name>A0ACC0D7G0_9PEZI</name>
<dbReference type="Proteomes" id="UP001497680">
    <property type="component" value="Unassembled WGS sequence"/>
</dbReference>
<evidence type="ECO:0000313" key="1">
    <source>
        <dbReference type="EMBL" id="KAI6088446.1"/>
    </source>
</evidence>
<gene>
    <name evidence="1" type="ORF">F4821DRAFT_268900</name>
</gene>
<organism evidence="1 2">
    <name type="scientific">Hypoxylon rubiginosum</name>
    <dbReference type="NCBI Taxonomy" id="110542"/>
    <lineage>
        <taxon>Eukaryota</taxon>
        <taxon>Fungi</taxon>
        <taxon>Dikarya</taxon>
        <taxon>Ascomycota</taxon>
        <taxon>Pezizomycotina</taxon>
        <taxon>Sordariomycetes</taxon>
        <taxon>Xylariomycetidae</taxon>
        <taxon>Xylariales</taxon>
        <taxon>Hypoxylaceae</taxon>
        <taxon>Hypoxylon</taxon>
    </lineage>
</organism>
<proteinExistence type="predicted"/>
<protein>
    <submittedName>
        <fullName evidence="1">5-oxoprolinase</fullName>
    </submittedName>
</protein>
<dbReference type="EMBL" id="MU394301">
    <property type="protein sequence ID" value="KAI6088446.1"/>
    <property type="molecule type" value="Genomic_DNA"/>
</dbReference>